<feature type="transmembrane region" description="Helical" evidence="3">
    <location>
        <begin position="101"/>
        <end position="118"/>
    </location>
</feature>
<dbReference type="InterPro" id="IPR052016">
    <property type="entry name" value="Bact_Sigma-Reg"/>
</dbReference>
<evidence type="ECO:0000256" key="2">
    <source>
        <dbReference type="SAM" id="MobiDB-lite"/>
    </source>
</evidence>
<dbReference type="GO" id="GO:0016791">
    <property type="term" value="F:phosphatase activity"/>
    <property type="evidence" value="ECO:0007669"/>
    <property type="project" value="TreeGrafter"/>
</dbReference>
<proteinExistence type="predicted"/>
<dbReference type="Pfam" id="PF07228">
    <property type="entry name" value="SpoIIE"/>
    <property type="match status" value="1"/>
</dbReference>
<reference evidence="5 6" key="1">
    <citation type="journal article" date="2015" name="Stand. Genomic Sci.">
        <title>Genomic Encyclopedia of Bacterial and Archaeal Type Strains, Phase III: the genomes of soil and plant-associated and newly described type strains.</title>
        <authorList>
            <person name="Whitman W.B."/>
            <person name="Woyke T."/>
            <person name="Klenk H.P."/>
            <person name="Zhou Y."/>
            <person name="Lilburn T.G."/>
            <person name="Beck B.J."/>
            <person name="De Vos P."/>
            <person name="Vandamme P."/>
            <person name="Eisen J.A."/>
            <person name="Garrity G."/>
            <person name="Hugenholtz P."/>
            <person name="Kyrpides N.C."/>
        </authorList>
    </citation>
    <scope>NUCLEOTIDE SEQUENCE [LARGE SCALE GENOMIC DNA]</scope>
    <source>
        <strain evidence="5 6">CECT 7306</strain>
    </source>
</reference>
<dbReference type="SMART" id="SM00331">
    <property type="entry name" value="PP2C_SIG"/>
    <property type="match status" value="1"/>
</dbReference>
<feature type="region of interest" description="Disordered" evidence="2">
    <location>
        <begin position="1"/>
        <end position="25"/>
    </location>
</feature>
<feature type="domain" description="PPM-type phosphatase" evidence="4">
    <location>
        <begin position="178"/>
        <end position="401"/>
    </location>
</feature>
<evidence type="ECO:0000256" key="1">
    <source>
        <dbReference type="ARBA" id="ARBA00022801"/>
    </source>
</evidence>
<evidence type="ECO:0000259" key="4">
    <source>
        <dbReference type="SMART" id="SM00331"/>
    </source>
</evidence>
<dbReference type="InterPro" id="IPR036457">
    <property type="entry name" value="PPM-type-like_dom_sf"/>
</dbReference>
<accession>A0A3N1HQH0</accession>
<dbReference type="InterPro" id="IPR001932">
    <property type="entry name" value="PPM-type_phosphatase-like_dom"/>
</dbReference>
<keyword evidence="6" id="KW-1185">Reference proteome</keyword>
<feature type="transmembrane region" description="Helical" evidence="3">
    <location>
        <begin position="124"/>
        <end position="146"/>
    </location>
</feature>
<sequence length="407" mass="41256">MATSGPPAAEDVLPDGPRAGVGPGMMRGVAPLSPHERDVPVHAGVRRSRRWVWLGLLTSLLLTVLDVGGGAATEATVAANLSGAFALAPALTGIGGSPRQVAFVGAVATLLALGLGLADGLPTGSWLVQTAVVAVGAGVAGTVAAARTRQLAQLQDRRQAARTLQAALLTHLPATEGLELVSRYLPASAGDQVGGDWYDAVVAADGATVLVLGDVVGHDVRAAADMGQVRGLLRAYAVEGGQGPARLLARVDESLAGLGLDVLATVVVVRVERGAGPAGERSLVWSSAGHPPPMLVRTDAAGAPAVERLQAKGELLLGVFPETRRSDHTTVLPAGGTLLMSSDGLTERRDRPLAEGLDLLARTLGEVAAAVPTTDALVDEVLARMVGDEHTDDVAVLAARVTASPAA</sequence>
<evidence type="ECO:0000313" key="5">
    <source>
        <dbReference type="EMBL" id="ROP44768.1"/>
    </source>
</evidence>
<comment type="caution">
    <text evidence="5">The sequence shown here is derived from an EMBL/GenBank/DDBJ whole genome shotgun (WGS) entry which is preliminary data.</text>
</comment>
<dbReference type="Gene3D" id="3.60.40.10">
    <property type="entry name" value="PPM-type phosphatase domain"/>
    <property type="match status" value="1"/>
</dbReference>
<keyword evidence="1" id="KW-0378">Hydrolase</keyword>
<dbReference type="Proteomes" id="UP000276232">
    <property type="component" value="Unassembled WGS sequence"/>
</dbReference>
<name>A0A3N1HQH0_9ACTN</name>
<organism evidence="5 6">
    <name type="scientific">Pseudokineococcus lusitanus</name>
    <dbReference type="NCBI Taxonomy" id="763993"/>
    <lineage>
        <taxon>Bacteria</taxon>
        <taxon>Bacillati</taxon>
        <taxon>Actinomycetota</taxon>
        <taxon>Actinomycetes</taxon>
        <taxon>Kineosporiales</taxon>
        <taxon>Kineosporiaceae</taxon>
        <taxon>Pseudokineococcus</taxon>
    </lineage>
</organism>
<evidence type="ECO:0000256" key="3">
    <source>
        <dbReference type="SAM" id="Phobius"/>
    </source>
</evidence>
<evidence type="ECO:0000313" key="6">
    <source>
        <dbReference type="Proteomes" id="UP000276232"/>
    </source>
</evidence>
<dbReference type="PANTHER" id="PTHR43156">
    <property type="entry name" value="STAGE II SPORULATION PROTEIN E-RELATED"/>
    <property type="match status" value="1"/>
</dbReference>
<keyword evidence="3" id="KW-0472">Membrane</keyword>
<gene>
    <name evidence="5" type="ORF">EDC03_0898</name>
</gene>
<dbReference type="PANTHER" id="PTHR43156:SF2">
    <property type="entry name" value="STAGE II SPORULATION PROTEIN E"/>
    <property type="match status" value="1"/>
</dbReference>
<dbReference type="AlphaFoldDB" id="A0A3N1HQH0"/>
<protein>
    <submittedName>
        <fullName evidence="5">Serine phosphatase RsbU (Regulator of sigma subunit)</fullName>
    </submittedName>
</protein>
<dbReference type="EMBL" id="RJKN01000002">
    <property type="protein sequence ID" value="ROP44768.1"/>
    <property type="molecule type" value="Genomic_DNA"/>
</dbReference>
<keyword evidence="3" id="KW-0812">Transmembrane</keyword>
<dbReference type="SUPFAM" id="SSF81606">
    <property type="entry name" value="PP2C-like"/>
    <property type="match status" value="1"/>
</dbReference>
<feature type="transmembrane region" description="Helical" evidence="3">
    <location>
        <begin position="51"/>
        <end position="71"/>
    </location>
</feature>
<keyword evidence="3" id="KW-1133">Transmembrane helix</keyword>
<dbReference type="InParanoid" id="A0A3N1HQH0"/>